<dbReference type="InterPro" id="IPR032676">
    <property type="entry name" value="YkuD_2"/>
</dbReference>
<keyword evidence="1" id="KW-0472">Membrane</keyword>
<dbReference type="PANTHER" id="PTHR38477">
    <property type="entry name" value="HYPOTHETICAL EXPORTED PROTEIN"/>
    <property type="match status" value="1"/>
</dbReference>
<name>A0A3E0ET89_9FLAO</name>
<accession>A0A3E0ET89</accession>
<keyword evidence="1" id="KW-0812">Transmembrane</keyword>
<feature type="transmembrane region" description="Helical" evidence="1">
    <location>
        <begin position="6"/>
        <end position="28"/>
    </location>
</feature>
<evidence type="ECO:0000256" key="1">
    <source>
        <dbReference type="SAM" id="Phobius"/>
    </source>
</evidence>
<dbReference type="EMBL" id="QUNI01000003">
    <property type="protein sequence ID" value="REH00377.1"/>
    <property type="molecule type" value="Genomic_DNA"/>
</dbReference>
<proteinExistence type="predicted"/>
<reference evidence="2 3" key="1">
    <citation type="submission" date="2018-08" db="EMBL/GenBank/DDBJ databases">
        <title>Genomic Encyclopedia of Archaeal and Bacterial Type Strains, Phase II (KMG-II): from individual species to whole genera.</title>
        <authorList>
            <person name="Goeker M."/>
        </authorList>
    </citation>
    <scope>NUCLEOTIDE SEQUENCE [LARGE SCALE GENOMIC DNA]</scope>
    <source>
        <strain evidence="2 3">DSM 100880</strain>
    </source>
</reference>
<keyword evidence="3" id="KW-1185">Reference proteome</keyword>
<dbReference type="Proteomes" id="UP000257136">
    <property type="component" value="Unassembled WGS sequence"/>
</dbReference>
<evidence type="ECO:0000313" key="2">
    <source>
        <dbReference type="EMBL" id="REH00377.1"/>
    </source>
</evidence>
<gene>
    <name evidence="2" type="ORF">C8P67_103359</name>
</gene>
<dbReference type="RefSeq" id="WP_170141422.1">
    <property type="nucleotide sequence ID" value="NZ_QUNI01000003.1"/>
</dbReference>
<comment type="caution">
    <text evidence="2">The sequence shown here is derived from an EMBL/GenBank/DDBJ whole genome shotgun (WGS) entry which is preliminary data.</text>
</comment>
<dbReference type="Pfam" id="PF13645">
    <property type="entry name" value="YkuD_2"/>
    <property type="match status" value="1"/>
</dbReference>
<organism evidence="2 3">
    <name type="scientific">Flavobacterium aquicola</name>
    <dbReference type="NCBI Taxonomy" id="1682742"/>
    <lineage>
        <taxon>Bacteria</taxon>
        <taxon>Pseudomonadati</taxon>
        <taxon>Bacteroidota</taxon>
        <taxon>Flavobacteriia</taxon>
        <taxon>Flavobacteriales</taxon>
        <taxon>Flavobacteriaceae</taxon>
        <taxon>Flavobacterium</taxon>
    </lineage>
</organism>
<keyword evidence="1" id="KW-1133">Transmembrane helix</keyword>
<protein>
    <submittedName>
        <fullName evidence="2">L,D-transpeptidase-like protein</fullName>
    </submittedName>
</protein>
<sequence>MNRYTVGYKSILALVIVFIMFSFTGKLTNTHKSITKKKIAWVLKSNIDVKIENIYSSLQANRFELPNLVCFGEALKGFYSLKEKGKIKSNILTLVDFSLSSNVKRLWIIDLSSNMVLFQSLVAHGRNTGDEFATNFSNTPESFKSSLGFYVTGEVYNGKHGISLKLDGLEKGMNDNARDRAVVIHGADYVSDSFIKNHKRLGRSQGCPAVPVQFASEIITMIKGQTCLYIYHPSISKSKENNNLIS</sequence>
<dbReference type="AlphaFoldDB" id="A0A3E0ET89"/>
<dbReference type="PANTHER" id="PTHR38477:SF1">
    <property type="entry name" value="MUREIN L,D-TRANSPEPTIDASE CATALYTIC DOMAIN FAMILY PROTEIN"/>
    <property type="match status" value="1"/>
</dbReference>
<evidence type="ECO:0000313" key="3">
    <source>
        <dbReference type="Proteomes" id="UP000257136"/>
    </source>
</evidence>